<comment type="subcellular location">
    <subcellularLocation>
        <location evidence="1">Endomembrane system</location>
    </subcellularLocation>
</comment>
<keyword evidence="2" id="KW-0472">Membrane</keyword>
<dbReference type="InterPro" id="IPR039431">
    <property type="entry name" value="Vta1/CALS_N"/>
</dbReference>
<dbReference type="Gene3D" id="1.25.40.270">
    <property type="entry name" value="Vacuolar protein sorting-associated protein vta1"/>
    <property type="match status" value="1"/>
</dbReference>
<reference evidence="4 5" key="1">
    <citation type="submission" date="2015-01" db="EMBL/GenBank/DDBJ databases">
        <title>Evolution of Trichinella species and genotypes.</title>
        <authorList>
            <person name="Korhonen P.K."/>
            <person name="Edoardo P."/>
            <person name="Giuseppe L.R."/>
            <person name="Gasser R.B."/>
        </authorList>
    </citation>
    <scope>NUCLEOTIDE SEQUENCE [LARGE SCALE GENOMIC DNA]</scope>
    <source>
        <strain evidence="4">ISS13</strain>
    </source>
</reference>
<comment type="caution">
    <text evidence="4">The sequence shown here is derived from an EMBL/GenBank/DDBJ whole genome shotgun (WGS) entry which is preliminary data.</text>
</comment>
<dbReference type="PANTHER" id="PTHR46009:SF1">
    <property type="entry name" value="VACUOLAR PROTEIN SORTING-ASSOCIATED PROTEIN VTA1 HOMOLOG"/>
    <property type="match status" value="1"/>
</dbReference>
<dbReference type="InterPro" id="IPR023175">
    <property type="entry name" value="Vta1/CALS_N_sf"/>
</dbReference>
<dbReference type="Proteomes" id="UP000054632">
    <property type="component" value="Unassembled WGS sequence"/>
</dbReference>
<dbReference type="AlphaFoldDB" id="A0A0V1DKT2"/>
<dbReference type="GO" id="GO:0005771">
    <property type="term" value="C:multivesicular body"/>
    <property type="evidence" value="ECO:0007669"/>
    <property type="project" value="TreeGrafter"/>
</dbReference>
<dbReference type="PANTHER" id="PTHR46009">
    <property type="entry name" value="VACUOLAR PROTEIN SORTING-ASSOCIATED PROTEIN VTA1 HOMOLOG"/>
    <property type="match status" value="1"/>
</dbReference>
<evidence type="ECO:0000256" key="2">
    <source>
        <dbReference type="ARBA" id="ARBA00023136"/>
    </source>
</evidence>
<sequence>MGRLPDILKSLKPFLKIAEDMSECDVAVEYWCLYYVLREALRLDRSSPECQSFTIYLLSYLNKLENENKVDE</sequence>
<dbReference type="EMBL" id="JYDR01002884">
    <property type="protein sequence ID" value="KRY61947.1"/>
    <property type="molecule type" value="Genomic_DNA"/>
</dbReference>
<feature type="domain" description="Vta1/callose synthase N-terminal" evidence="3">
    <location>
        <begin position="11"/>
        <end position="68"/>
    </location>
</feature>
<accession>A0A0V1DKT2</accession>
<proteinExistence type="predicted"/>
<feature type="non-terminal residue" evidence="4">
    <location>
        <position position="72"/>
    </location>
</feature>
<evidence type="ECO:0000256" key="1">
    <source>
        <dbReference type="ARBA" id="ARBA00004308"/>
    </source>
</evidence>
<dbReference type="GO" id="GO:0032511">
    <property type="term" value="P:late endosome to vacuole transport via multivesicular body sorting pathway"/>
    <property type="evidence" value="ECO:0007669"/>
    <property type="project" value="InterPro"/>
</dbReference>
<dbReference type="Pfam" id="PF04652">
    <property type="entry name" value="Vta1"/>
    <property type="match status" value="1"/>
</dbReference>
<name>A0A0V1DKT2_TRIPS</name>
<organism evidence="4 5">
    <name type="scientific">Trichinella pseudospiralis</name>
    <name type="common">Parasitic roundworm</name>
    <dbReference type="NCBI Taxonomy" id="6337"/>
    <lineage>
        <taxon>Eukaryota</taxon>
        <taxon>Metazoa</taxon>
        <taxon>Ecdysozoa</taxon>
        <taxon>Nematoda</taxon>
        <taxon>Enoplea</taxon>
        <taxon>Dorylaimia</taxon>
        <taxon>Trichinellida</taxon>
        <taxon>Trichinellidae</taxon>
        <taxon>Trichinella</taxon>
    </lineage>
</organism>
<evidence type="ECO:0000313" key="4">
    <source>
        <dbReference type="EMBL" id="KRY61947.1"/>
    </source>
</evidence>
<gene>
    <name evidence="4" type="primary">VTA1</name>
    <name evidence="4" type="ORF">T4A_877</name>
</gene>
<protein>
    <submittedName>
        <fullName evidence="4">Vacuolar protein sorting-associated protein VTA1-like protein</fullName>
    </submittedName>
</protein>
<evidence type="ECO:0000313" key="5">
    <source>
        <dbReference type="Proteomes" id="UP000054632"/>
    </source>
</evidence>
<evidence type="ECO:0000259" key="3">
    <source>
        <dbReference type="Pfam" id="PF04652"/>
    </source>
</evidence>
<dbReference type="InterPro" id="IPR044538">
    <property type="entry name" value="Vta1-like"/>
</dbReference>